<gene>
    <name evidence="1" type="ORF">H744_2c2974</name>
</gene>
<keyword evidence="2" id="KW-1185">Reference proteome</keyword>
<proteinExistence type="predicted"/>
<dbReference type="AlphaFoldDB" id="A0A0C5X2P5"/>
<evidence type="ECO:0000313" key="2">
    <source>
        <dbReference type="Proteomes" id="UP000032303"/>
    </source>
</evidence>
<dbReference type="HOGENOM" id="CLU_1936092_0_0_6"/>
<dbReference type="Proteomes" id="UP000032303">
    <property type="component" value="Chromosome 2"/>
</dbReference>
<name>A0A0C5X2P5_9GAMM</name>
<evidence type="ECO:0000313" key="1">
    <source>
        <dbReference type="EMBL" id="AJR09625.1"/>
    </source>
</evidence>
<dbReference type="KEGG" id="pgb:H744_2c2974"/>
<protein>
    <submittedName>
        <fullName evidence="1">Uncharacterized protein</fullName>
    </submittedName>
</protein>
<organism evidence="1 2">
    <name type="scientific">Photobacterium gaetbulicola Gung47</name>
    <dbReference type="NCBI Taxonomy" id="658445"/>
    <lineage>
        <taxon>Bacteria</taxon>
        <taxon>Pseudomonadati</taxon>
        <taxon>Pseudomonadota</taxon>
        <taxon>Gammaproteobacteria</taxon>
        <taxon>Vibrionales</taxon>
        <taxon>Vibrionaceae</taxon>
        <taxon>Photobacterium</taxon>
    </lineage>
</organism>
<sequence length="130" mass="14673">MRNQNQVTPMPNTSRIGLPLAHLSDKTINDYAKNLWQMRKNKLSKTALVFMAIANQPGIRTNEVRPLANDCSNVPSLVDDINKKIMNKGLMIIRMEPVGVAPNEAFHHWYLVEAPIMQVPVEMAVNDPIQ</sequence>
<reference evidence="1 2" key="1">
    <citation type="submission" date="2013-05" db="EMBL/GenBank/DDBJ databases">
        <title>Complete genome sequence of the lipase-producing bacterium Photobacterium gaetbulicola Gung47.</title>
        <authorList>
            <person name="Kim Y.-O."/>
        </authorList>
    </citation>
    <scope>NUCLEOTIDE SEQUENCE [LARGE SCALE GENOMIC DNA]</scope>
    <source>
        <strain evidence="1 2">Gung47</strain>
    </source>
</reference>
<dbReference type="PATRIC" id="fig|658445.3.peg.5030"/>
<dbReference type="OrthoDB" id="5905829at2"/>
<accession>A0A0C5X2P5</accession>
<dbReference type="EMBL" id="CP005974">
    <property type="protein sequence ID" value="AJR09625.1"/>
    <property type="molecule type" value="Genomic_DNA"/>
</dbReference>